<proteinExistence type="predicted"/>
<dbReference type="PhylomeDB" id="B3LZP1"/>
<dbReference type="InterPro" id="IPR000608">
    <property type="entry name" value="UBC"/>
</dbReference>
<dbReference type="OrthoDB" id="269518at2759"/>
<dbReference type="SMART" id="SM00212">
    <property type="entry name" value="UBCc"/>
    <property type="match status" value="1"/>
</dbReference>
<keyword evidence="4" id="KW-1185">Reference proteome</keyword>
<dbReference type="STRING" id="7217.B3LZP1"/>
<gene>
    <name evidence="3" type="primary">Dana\GF17748</name>
    <name evidence="3" type="synonym">dana_GLEANR_19011</name>
    <name evidence="3" type="ORF">GF17748</name>
</gene>
<dbReference type="InterPro" id="IPR016135">
    <property type="entry name" value="UBQ-conjugating_enzyme/RWD"/>
</dbReference>
<dbReference type="KEGG" id="dan:6500531"/>
<dbReference type="GeneID" id="6500531"/>
<feature type="domain" description="UBC core" evidence="2">
    <location>
        <begin position="12"/>
        <end position="156"/>
    </location>
</feature>
<dbReference type="Pfam" id="PF00179">
    <property type="entry name" value="UQ_con"/>
    <property type="match status" value="1"/>
</dbReference>
<dbReference type="AlphaFoldDB" id="B3LZP1"/>
<feature type="region of interest" description="Disordered" evidence="1">
    <location>
        <begin position="199"/>
        <end position="222"/>
    </location>
</feature>
<dbReference type="PANTHER" id="PTHR24068">
    <property type="entry name" value="UBIQUITIN-CONJUGATING ENZYME E2"/>
    <property type="match status" value="1"/>
</dbReference>
<dbReference type="InParanoid" id="B3LZP1"/>
<feature type="compositionally biased region" description="Low complexity" evidence="1">
    <location>
        <begin position="203"/>
        <end position="222"/>
    </location>
</feature>
<organism evidence="3 4">
    <name type="scientific">Drosophila ananassae</name>
    <name type="common">Fruit fly</name>
    <dbReference type="NCBI Taxonomy" id="7217"/>
    <lineage>
        <taxon>Eukaryota</taxon>
        <taxon>Metazoa</taxon>
        <taxon>Ecdysozoa</taxon>
        <taxon>Arthropoda</taxon>
        <taxon>Hexapoda</taxon>
        <taxon>Insecta</taxon>
        <taxon>Pterygota</taxon>
        <taxon>Neoptera</taxon>
        <taxon>Endopterygota</taxon>
        <taxon>Diptera</taxon>
        <taxon>Brachycera</taxon>
        <taxon>Muscomorpha</taxon>
        <taxon>Ephydroidea</taxon>
        <taxon>Drosophilidae</taxon>
        <taxon>Drosophila</taxon>
        <taxon>Sophophora</taxon>
    </lineage>
</organism>
<sequence length="222" mass="24364">MANVVVNTTSPMAGRRLHRDVNRLLASGYHTIVDEDMANLDVRFEGPLGTAYEGGVWTVSVAMPQEYPLKAPRVRFVTKILHPNIEFTTGLVCMNVFKQAWSSNYDLVNIFDTFLPQLLRHPNPHDPLNHRAASIMMHSEQLFHEHVVLCVRMYALPPAVKPQSQTDESLEKRSSDLSLSDLLSDDEEDDVADAYAVASATDGTDASNAAGACAGAEPVGDD</sequence>
<dbReference type="FunCoup" id="B3LZP1">
    <property type="interactions" value="102"/>
</dbReference>
<dbReference type="PROSITE" id="PS50127">
    <property type="entry name" value="UBC_2"/>
    <property type="match status" value="1"/>
</dbReference>
<dbReference type="Proteomes" id="UP000007801">
    <property type="component" value="Unassembled WGS sequence"/>
</dbReference>
<protein>
    <recommendedName>
        <fullName evidence="2">UBC core domain-containing protein</fullName>
    </recommendedName>
</protein>
<name>B3LZP1_DROAN</name>
<dbReference type="EMBL" id="CH902617">
    <property type="protein sequence ID" value="EDV41983.1"/>
    <property type="molecule type" value="Genomic_DNA"/>
</dbReference>
<dbReference type="eggNOG" id="KOG0416">
    <property type="taxonomic scope" value="Eukaryota"/>
</dbReference>
<dbReference type="HOGENOM" id="CLU_030988_7_1_1"/>
<dbReference type="SUPFAM" id="SSF54495">
    <property type="entry name" value="UBC-like"/>
    <property type="match status" value="1"/>
</dbReference>
<dbReference type="OMA" id="NTGLVCM"/>
<dbReference type="SMR" id="B3LZP1"/>
<evidence type="ECO:0000259" key="2">
    <source>
        <dbReference type="PROSITE" id="PS50127"/>
    </source>
</evidence>
<feature type="region of interest" description="Disordered" evidence="1">
    <location>
        <begin position="162"/>
        <end position="186"/>
    </location>
</feature>
<evidence type="ECO:0000313" key="4">
    <source>
        <dbReference type="Proteomes" id="UP000007801"/>
    </source>
</evidence>
<accession>B3LZP1</accession>
<evidence type="ECO:0000313" key="3">
    <source>
        <dbReference type="EMBL" id="EDV41983.1"/>
    </source>
</evidence>
<reference evidence="3 4" key="1">
    <citation type="journal article" date="2007" name="Nature">
        <title>Evolution of genes and genomes on the Drosophila phylogeny.</title>
        <authorList>
            <consortium name="Drosophila 12 Genomes Consortium"/>
            <person name="Clark A.G."/>
            <person name="Eisen M.B."/>
            <person name="Smith D.R."/>
            <person name="Bergman C.M."/>
            <person name="Oliver B."/>
            <person name="Markow T.A."/>
            <person name="Kaufman T.C."/>
            <person name="Kellis M."/>
            <person name="Gelbart W."/>
            <person name="Iyer V.N."/>
            <person name="Pollard D.A."/>
            <person name="Sackton T.B."/>
            <person name="Larracuente A.M."/>
            <person name="Singh N.D."/>
            <person name="Abad J.P."/>
            <person name="Abt D.N."/>
            <person name="Adryan B."/>
            <person name="Aguade M."/>
            <person name="Akashi H."/>
            <person name="Anderson W.W."/>
            <person name="Aquadro C.F."/>
            <person name="Ardell D.H."/>
            <person name="Arguello R."/>
            <person name="Artieri C.G."/>
            <person name="Barbash D.A."/>
            <person name="Barker D."/>
            <person name="Barsanti P."/>
            <person name="Batterham P."/>
            <person name="Batzoglou S."/>
            <person name="Begun D."/>
            <person name="Bhutkar A."/>
            <person name="Blanco E."/>
            <person name="Bosak S.A."/>
            <person name="Bradley R.K."/>
            <person name="Brand A.D."/>
            <person name="Brent M.R."/>
            <person name="Brooks A.N."/>
            <person name="Brown R.H."/>
            <person name="Butlin R.K."/>
            <person name="Caggese C."/>
            <person name="Calvi B.R."/>
            <person name="Bernardo de Carvalho A."/>
            <person name="Caspi A."/>
            <person name="Castrezana S."/>
            <person name="Celniker S.E."/>
            <person name="Chang J.L."/>
            <person name="Chapple C."/>
            <person name="Chatterji S."/>
            <person name="Chinwalla A."/>
            <person name="Civetta A."/>
            <person name="Clifton S.W."/>
            <person name="Comeron J.M."/>
            <person name="Costello J.C."/>
            <person name="Coyne J.A."/>
            <person name="Daub J."/>
            <person name="David R.G."/>
            <person name="Delcher A.L."/>
            <person name="Delehaunty K."/>
            <person name="Do C.B."/>
            <person name="Ebling H."/>
            <person name="Edwards K."/>
            <person name="Eickbush T."/>
            <person name="Evans J.D."/>
            <person name="Filipski A."/>
            <person name="Findeiss S."/>
            <person name="Freyhult E."/>
            <person name="Fulton L."/>
            <person name="Fulton R."/>
            <person name="Garcia A.C."/>
            <person name="Gardiner A."/>
            <person name="Garfield D.A."/>
            <person name="Garvin B.E."/>
            <person name="Gibson G."/>
            <person name="Gilbert D."/>
            <person name="Gnerre S."/>
            <person name="Godfrey J."/>
            <person name="Good R."/>
            <person name="Gotea V."/>
            <person name="Gravely B."/>
            <person name="Greenberg A.J."/>
            <person name="Griffiths-Jones S."/>
            <person name="Gross S."/>
            <person name="Guigo R."/>
            <person name="Gustafson E.A."/>
            <person name="Haerty W."/>
            <person name="Hahn M.W."/>
            <person name="Halligan D.L."/>
            <person name="Halpern A.L."/>
            <person name="Halter G.M."/>
            <person name="Han M.V."/>
            <person name="Heger A."/>
            <person name="Hillier L."/>
            <person name="Hinrichs A.S."/>
            <person name="Holmes I."/>
            <person name="Hoskins R.A."/>
            <person name="Hubisz M.J."/>
            <person name="Hultmark D."/>
            <person name="Huntley M.A."/>
            <person name="Jaffe D.B."/>
            <person name="Jagadeeshan S."/>
            <person name="Jeck W.R."/>
            <person name="Johnson J."/>
            <person name="Jones C.D."/>
            <person name="Jordan W.C."/>
            <person name="Karpen G.H."/>
            <person name="Kataoka E."/>
            <person name="Keightley P.D."/>
            <person name="Kheradpour P."/>
            <person name="Kirkness E.F."/>
            <person name="Koerich L.B."/>
            <person name="Kristiansen K."/>
            <person name="Kudrna D."/>
            <person name="Kulathinal R.J."/>
            <person name="Kumar S."/>
            <person name="Kwok R."/>
            <person name="Lander E."/>
            <person name="Langley C.H."/>
            <person name="Lapoint R."/>
            <person name="Lazzaro B.P."/>
            <person name="Lee S.J."/>
            <person name="Levesque L."/>
            <person name="Li R."/>
            <person name="Lin C.F."/>
            <person name="Lin M.F."/>
            <person name="Lindblad-Toh K."/>
            <person name="Llopart A."/>
            <person name="Long M."/>
            <person name="Low L."/>
            <person name="Lozovsky E."/>
            <person name="Lu J."/>
            <person name="Luo M."/>
            <person name="Machado C.A."/>
            <person name="Makalowski W."/>
            <person name="Marzo M."/>
            <person name="Matsuda M."/>
            <person name="Matzkin L."/>
            <person name="McAllister B."/>
            <person name="McBride C.S."/>
            <person name="McKernan B."/>
            <person name="McKernan K."/>
            <person name="Mendez-Lago M."/>
            <person name="Minx P."/>
            <person name="Mollenhauer M.U."/>
            <person name="Montooth K."/>
            <person name="Mount S.M."/>
            <person name="Mu X."/>
            <person name="Myers E."/>
            <person name="Negre B."/>
            <person name="Newfeld S."/>
            <person name="Nielsen R."/>
            <person name="Noor M.A."/>
            <person name="O'Grady P."/>
            <person name="Pachter L."/>
            <person name="Papaceit M."/>
            <person name="Parisi M.J."/>
            <person name="Parisi M."/>
            <person name="Parts L."/>
            <person name="Pedersen J.S."/>
            <person name="Pesole G."/>
            <person name="Phillippy A.M."/>
            <person name="Ponting C.P."/>
            <person name="Pop M."/>
            <person name="Porcelli D."/>
            <person name="Powell J.R."/>
            <person name="Prohaska S."/>
            <person name="Pruitt K."/>
            <person name="Puig M."/>
            <person name="Quesneville H."/>
            <person name="Ram K.R."/>
            <person name="Rand D."/>
            <person name="Rasmussen M.D."/>
            <person name="Reed L.K."/>
            <person name="Reenan R."/>
            <person name="Reily A."/>
            <person name="Remington K.A."/>
            <person name="Rieger T.T."/>
            <person name="Ritchie M.G."/>
            <person name="Robin C."/>
            <person name="Rogers Y.H."/>
            <person name="Rohde C."/>
            <person name="Rozas J."/>
            <person name="Rubenfield M.J."/>
            <person name="Ruiz A."/>
            <person name="Russo S."/>
            <person name="Salzberg S.L."/>
            <person name="Sanchez-Gracia A."/>
            <person name="Saranga D.J."/>
            <person name="Sato H."/>
            <person name="Schaeffer S.W."/>
            <person name="Schatz M.C."/>
            <person name="Schlenke T."/>
            <person name="Schwartz R."/>
            <person name="Segarra C."/>
            <person name="Singh R.S."/>
            <person name="Sirot L."/>
            <person name="Sirota M."/>
            <person name="Sisneros N.B."/>
            <person name="Smith C.D."/>
            <person name="Smith T.F."/>
            <person name="Spieth J."/>
            <person name="Stage D.E."/>
            <person name="Stark A."/>
            <person name="Stephan W."/>
            <person name="Strausberg R.L."/>
            <person name="Strempel S."/>
            <person name="Sturgill D."/>
            <person name="Sutton G."/>
            <person name="Sutton G.G."/>
            <person name="Tao W."/>
            <person name="Teichmann S."/>
            <person name="Tobari Y.N."/>
            <person name="Tomimura Y."/>
            <person name="Tsolas J.M."/>
            <person name="Valente V.L."/>
            <person name="Venter E."/>
            <person name="Venter J.C."/>
            <person name="Vicario S."/>
            <person name="Vieira F.G."/>
            <person name="Vilella A.J."/>
            <person name="Villasante A."/>
            <person name="Walenz B."/>
            <person name="Wang J."/>
            <person name="Wasserman M."/>
            <person name="Watts T."/>
            <person name="Wilson D."/>
            <person name="Wilson R.K."/>
            <person name="Wing R.A."/>
            <person name="Wolfner M.F."/>
            <person name="Wong A."/>
            <person name="Wong G.K."/>
            <person name="Wu C.I."/>
            <person name="Wu G."/>
            <person name="Yamamoto D."/>
            <person name="Yang H.P."/>
            <person name="Yang S.P."/>
            <person name="Yorke J.A."/>
            <person name="Yoshida K."/>
            <person name="Zdobnov E."/>
            <person name="Zhang P."/>
            <person name="Zhang Y."/>
            <person name="Zimin A.V."/>
            <person name="Baldwin J."/>
            <person name="Abdouelleil A."/>
            <person name="Abdulkadir J."/>
            <person name="Abebe A."/>
            <person name="Abera B."/>
            <person name="Abreu J."/>
            <person name="Acer S.C."/>
            <person name="Aftuck L."/>
            <person name="Alexander A."/>
            <person name="An P."/>
            <person name="Anderson E."/>
            <person name="Anderson S."/>
            <person name="Arachi H."/>
            <person name="Azer M."/>
            <person name="Bachantsang P."/>
            <person name="Barry A."/>
            <person name="Bayul T."/>
            <person name="Berlin A."/>
            <person name="Bessette D."/>
            <person name="Bloom T."/>
            <person name="Blye J."/>
            <person name="Boguslavskiy L."/>
            <person name="Bonnet C."/>
            <person name="Boukhgalter B."/>
            <person name="Bourzgui I."/>
            <person name="Brown A."/>
            <person name="Cahill P."/>
            <person name="Channer S."/>
            <person name="Cheshatsang Y."/>
            <person name="Chuda L."/>
            <person name="Citroen M."/>
            <person name="Collymore A."/>
            <person name="Cooke P."/>
            <person name="Costello M."/>
            <person name="D'Aco K."/>
            <person name="Daza R."/>
            <person name="De Haan G."/>
            <person name="DeGray S."/>
            <person name="DeMaso C."/>
            <person name="Dhargay N."/>
            <person name="Dooley K."/>
            <person name="Dooley E."/>
            <person name="Doricent M."/>
            <person name="Dorje P."/>
            <person name="Dorjee K."/>
            <person name="Dupes A."/>
            <person name="Elong R."/>
            <person name="Falk J."/>
            <person name="Farina A."/>
            <person name="Faro S."/>
            <person name="Ferguson D."/>
            <person name="Fisher S."/>
            <person name="Foley C.D."/>
            <person name="Franke A."/>
            <person name="Friedrich D."/>
            <person name="Gadbois L."/>
            <person name="Gearin G."/>
            <person name="Gearin C.R."/>
            <person name="Giannoukos G."/>
            <person name="Goode T."/>
            <person name="Graham J."/>
            <person name="Grandbois E."/>
            <person name="Grewal S."/>
            <person name="Gyaltsen K."/>
            <person name="Hafez N."/>
            <person name="Hagos B."/>
            <person name="Hall J."/>
            <person name="Henson C."/>
            <person name="Hollinger A."/>
            <person name="Honan T."/>
            <person name="Huard M.D."/>
            <person name="Hughes L."/>
            <person name="Hurhula B."/>
            <person name="Husby M.E."/>
            <person name="Kamat A."/>
            <person name="Kanga B."/>
            <person name="Kashin S."/>
            <person name="Khazanovich D."/>
            <person name="Kisner P."/>
            <person name="Lance K."/>
            <person name="Lara M."/>
            <person name="Lee W."/>
            <person name="Lennon N."/>
            <person name="Letendre F."/>
            <person name="LeVine R."/>
            <person name="Lipovsky A."/>
            <person name="Liu X."/>
            <person name="Liu J."/>
            <person name="Liu S."/>
            <person name="Lokyitsang T."/>
            <person name="Lokyitsang Y."/>
            <person name="Lubonja R."/>
            <person name="Lui A."/>
            <person name="MacDonald P."/>
            <person name="Magnisalis V."/>
            <person name="Maru K."/>
            <person name="Matthews C."/>
            <person name="McCusker W."/>
            <person name="McDonough S."/>
            <person name="Mehta T."/>
            <person name="Meldrim J."/>
            <person name="Meneus L."/>
            <person name="Mihai O."/>
            <person name="Mihalev A."/>
            <person name="Mihova T."/>
            <person name="Mittelman R."/>
            <person name="Mlenga V."/>
            <person name="Montmayeur A."/>
            <person name="Mulrain L."/>
            <person name="Navidi A."/>
            <person name="Naylor J."/>
            <person name="Negash T."/>
            <person name="Nguyen T."/>
            <person name="Nguyen N."/>
            <person name="Nicol R."/>
            <person name="Norbu C."/>
            <person name="Norbu N."/>
            <person name="Novod N."/>
            <person name="O'Neill B."/>
            <person name="Osman S."/>
            <person name="Markiewicz E."/>
            <person name="Oyono O.L."/>
            <person name="Patti C."/>
            <person name="Phunkhang P."/>
            <person name="Pierre F."/>
            <person name="Priest M."/>
            <person name="Raghuraman S."/>
            <person name="Rege F."/>
            <person name="Reyes R."/>
            <person name="Rise C."/>
            <person name="Rogov P."/>
            <person name="Ross K."/>
            <person name="Ryan E."/>
            <person name="Settipalli S."/>
            <person name="Shea T."/>
            <person name="Sherpa N."/>
            <person name="Shi L."/>
            <person name="Shih D."/>
            <person name="Sparrow T."/>
            <person name="Spaulding J."/>
            <person name="Stalker J."/>
            <person name="Stange-Thomann N."/>
            <person name="Stavropoulos S."/>
            <person name="Stone C."/>
            <person name="Strader C."/>
            <person name="Tesfaye S."/>
            <person name="Thomson T."/>
            <person name="Thoulutsang Y."/>
            <person name="Thoulutsang D."/>
            <person name="Topham K."/>
            <person name="Topping I."/>
            <person name="Tsamla T."/>
            <person name="Vassiliev H."/>
            <person name="Vo A."/>
            <person name="Wangchuk T."/>
            <person name="Wangdi T."/>
            <person name="Weiand M."/>
            <person name="Wilkinson J."/>
            <person name="Wilson A."/>
            <person name="Yadav S."/>
            <person name="Young G."/>
            <person name="Yu Q."/>
            <person name="Zembek L."/>
            <person name="Zhong D."/>
            <person name="Zimmer A."/>
            <person name="Zwirko Z."/>
            <person name="Jaffe D.B."/>
            <person name="Alvarez P."/>
            <person name="Brockman W."/>
            <person name="Butler J."/>
            <person name="Chin C."/>
            <person name="Gnerre S."/>
            <person name="Grabherr M."/>
            <person name="Kleber M."/>
            <person name="Mauceli E."/>
            <person name="MacCallum I."/>
        </authorList>
    </citation>
    <scope>NUCLEOTIDE SEQUENCE [LARGE SCALE GENOMIC DNA]</scope>
    <source>
        <strain evidence="4">Tucson 14024-0371.13</strain>
    </source>
</reference>
<dbReference type="CDD" id="cd23797">
    <property type="entry name" value="UBCc_UBE2H"/>
    <property type="match status" value="1"/>
</dbReference>
<dbReference type="Gene3D" id="3.10.110.10">
    <property type="entry name" value="Ubiquitin Conjugating Enzyme"/>
    <property type="match status" value="1"/>
</dbReference>
<evidence type="ECO:0000256" key="1">
    <source>
        <dbReference type="SAM" id="MobiDB-lite"/>
    </source>
</evidence>